<gene>
    <name evidence="1" type="ORF">VFDL14_23135</name>
</gene>
<keyword evidence="2" id="KW-1185">Reference proteome</keyword>
<protein>
    <submittedName>
        <fullName evidence="1">Uncharacterized protein</fullName>
    </submittedName>
</protein>
<dbReference type="EMBL" id="JFFR01000004">
    <property type="protein sequence ID" value="KDN29673.1"/>
    <property type="molecule type" value="Genomic_DNA"/>
</dbReference>
<name>A0A066UZK3_9VIBR</name>
<dbReference type="STRING" id="212667.VFDL14_23135"/>
<dbReference type="AlphaFoldDB" id="A0A066UZK3"/>
<sequence>MTKLIHFPYCYHQAIVKRAEKNLRQRYKENDLLFEYASFIMMVTPLVERLGIKAEGELNSGCSDDTAKRVAALVAKILWNDMRANNFRYLSPRLDHINI</sequence>
<proteinExistence type="predicted"/>
<evidence type="ECO:0000313" key="2">
    <source>
        <dbReference type="Proteomes" id="UP000027219"/>
    </source>
</evidence>
<reference evidence="1 2" key="1">
    <citation type="submission" date="2014-02" db="EMBL/GenBank/DDBJ databases">
        <title>Vibrio fortis Dalian14 Genome Sequencing.</title>
        <authorList>
            <person name="Wang Y."/>
            <person name="Song L."/>
            <person name="Liu G."/>
            <person name="Ding J."/>
        </authorList>
    </citation>
    <scope>NUCLEOTIDE SEQUENCE [LARGE SCALE GENOMIC DNA]</scope>
    <source>
        <strain evidence="1 2">Dalian14</strain>
    </source>
</reference>
<comment type="caution">
    <text evidence="1">The sequence shown here is derived from an EMBL/GenBank/DDBJ whole genome shotgun (WGS) entry which is preliminary data.</text>
</comment>
<dbReference type="Proteomes" id="UP000027219">
    <property type="component" value="Unassembled WGS sequence"/>
</dbReference>
<evidence type="ECO:0000313" key="1">
    <source>
        <dbReference type="EMBL" id="KDN29673.1"/>
    </source>
</evidence>
<accession>A0A066UZK3</accession>
<organism evidence="1 2">
    <name type="scientific">Vibrio fortis</name>
    <dbReference type="NCBI Taxonomy" id="212667"/>
    <lineage>
        <taxon>Bacteria</taxon>
        <taxon>Pseudomonadati</taxon>
        <taxon>Pseudomonadota</taxon>
        <taxon>Gammaproteobacteria</taxon>
        <taxon>Vibrionales</taxon>
        <taxon>Vibrionaceae</taxon>
        <taxon>Vibrio</taxon>
    </lineage>
</organism>